<dbReference type="EMBL" id="CAJVPU010043385">
    <property type="protein sequence ID" value="CAG8745622.1"/>
    <property type="molecule type" value="Genomic_DNA"/>
</dbReference>
<evidence type="ECO:0000313" key="1">
    <source>
        <dbReference type="EMBL" id="CAG8745622.1"/>
    </source>
</evidence>
<sequence length="44" mass="5132">ENERRMMLFVNNMTISSGSCPPNIYFVETALKESSEDERNYVKT</sequence>
<accession>A0ACA9QDW9</accession>
<dbReference type="Proteomes" id="UP000789702">
    <property type="component" value="Unassembled WGS sequence"/>
</dbReference>
<protein>
    <submittedName>
        <fullName evidence="1">1270_t:CDS:1</fullName>
    </submittedName>
</protein>
<organism evidence="1 2">
    <name type="scientific">Dentiscutata heterogama</name>
    <dbReference type="NCBI Taxonomy" id="1316150"/>
    <lineage>
        <taxon>Eukaryota</taxon>
        <taxon>Fungi</taxon>
        <taxon>Fungi incertae sedis</taxon>
        <taxon>Mucoromycota</taxon>
        <taxon>Glomeromycotina</taxon>
        <taxon>Glomeromycetes</taxon>
        <taxon>Diversisporales</taxon>
        <taxon>Gigasporaceae</taxon>
        <taxon>Dentiscutata</taxon>
    </lineage>
</organism>
<reference evidence="1" key="1">
    <citation type="submission" date="2021-06" db="EMBL/GenBank/DDBJ databases">
        <authorList>
            <person name="Kallberg Y."/>
            <person name="Tangrot J."/>
            <person name="Rosling A."/>
        </authorList>
    </citation>
    <scope>NUCLEOTIDE SEQUENCE</scope>
    <source>
        <strain evidence="1">IL203A</strain>
    </source>
</reference>
<comment type="caution">
    <text evidence="1">The sequence shown here is derived from an EMBL/GenBank/DDBJ whole genome shotgun (WGS) entry which is preliminary data.</text>
</comment>
<proteinExistence type="predicted"/>
<keyword evidence="2" id="KW-1185">Reference proteome</keyword>
<gene>
    <name evidence="1" type="ORF">DHETER_LOCUS14323</name>
</gene>
<name>A0ACA9QDW9_9GLOM</name>
<evidence type="ECO:0000313" key="2">
    <source>
        <dbReference type="Proteomes" id="UP000789702"/>
    </source>
</evidence>
<feature type="non-terminal residue" evidence="1">
    <location>
        <position position="1"/>
    </location>
</feature>